<keyword evidence="9" id="KW-1185">Reference proteome</keyword>
<feature type="region of interest" description="Disordered" evidence="6">
    <location>
        <begin position="320"/>
        <end position="339"/>
    </location>
</feature>
<dbReference type="PANTHER" id="PTHR23080">
    <property type="entry name" value="THAP DOMAIN PROTEIN"/>
    <property type="match status" value="1"/>
</dbReference>
<accession>A0ABP1QYI5</accession>
<organism evidence="8 9">
    <name type="scientific">Orchesella dallaii</name>
    <dbReference type="NCBI Taxonomy" id="48710"/>
    <lineage>
        <taxon>Eukaryota</taxon>
        <taxon>Metazoa</taxon>
        <taxon>Ecdysozoa</taxon>
        <taxon>Arthropoda</taxon>
        <taxon>Hexapoda</taxon>
        <taxon>Collembola</taxon>
        <taxon>Entomobryomorpha</taxon>
        <taxon>Entomobryoidea</taxon>
        <taxon>Orchesellidae</taxon>
        <taxon>Orchesellinae</taxon>
        <taxon>Orchesella</taxon>
    </lineage>
</organism>
<evidence type="ECO:0000256" key="4">
    <source>
        <dbReference type="ARBA" id="ARBA00023125"/>
    </source>
</evidence>
<dbReference type="EMBL" id="CAXLJM020000050">
    <property type="protein sequence ID" value="CAL8114488.1"/>
    <property type="molecule type" value="Genomic_DNA"/>
</dbReference>
<evidence type="ECO:0000313" key="9">
    <source>
        <dbReference type="Proteomes" id="UP001642540"/>
    </source>
</evidence>
<evidence type="ECO:0000256" key="2">
    <source>
        <dbReference type="ARBA" id="ARBA00022771"/>
    </source>
</evidence>
<evidence type="ECO:0000313" key="8">
    <source>
        <dbReference type="EMBL" id="CAL8114488.1"/>
    </source>
</evidence>
<keyword evidence="2 5" id="KW-0863">Zinc-finger</keyword>
<gene>
    <name evidence="8" type="ORF">ODALV1_LOCUS16487</name>
</gene>
<evidence type="ECO:0000256" key="6">
    <source>
        <dbReference type="SAM" id="MobiDB-lite"/>
    </source>
</evidence>
<keyword evidence="3" id="KW-0862">Zinc</keyword>
<dbReference type="Proteomes" id="UP001642540">
    <property type="component" value="Unassembled WGS sequence"/>
</dbReference>
<dbReference type="SMART" id="SM00980">
    <property type="entry name" value="THAP"/>
    <property type="match status" value="2"/>
</dbReference>
<sequence length="473" mass="53341">MAPSNRMCSVYGCSNSYKNTSKLKGQRQPVRFYSFPSLSKPWLNERRLTWIKFVNRKTKEGKAWEPTNCSTICSEHFVGGSKCEDPRETNYNPTIYTTPQRSKKQAFRYKVPNEIPDSTKTGQRKVTDATVTAQQTVELSKDSFYSESDEEEFQNLSDNSSESGNCSVEIDFEPSLDDSGVLQKPSFIRVIKRFVKTYRNVGVQTDSNSIPKTKTGPLLEFSGRHDGGHVATMPYLKERRLCWIQFCNRETSDGKPWEPSKNGHICSEHFVGGSKSEDPRKINYLPTIPPPLPPQKLGVLGRQGKLRKYAKICRGRKLLAVSSSSPPSSPSPLPVPPSRLLKEEEDNSLEELEVQVFTSKVGECSKEAEEQEGEGFIEEIENNFEEMDHDTSSEISYLEEEEVEGSLEDEESVSENPSTLKNRYLIRVVKRFVRKNTEASTQTDKSVETGTLLEFSARFDGPHVATVVAHGDS</sequence>
<evidence type="ECO:0000256" key="5">
    <source>
        <dbReference type="PROSITE-ProRule" id="PRU00309"/>
    </source>
</evidence>
<dbReference type="PROSITE" id="PS50950">
    <property type="entry name" value="ZF_THAP"/>
    <property type="match status" value="1"/>
</dbReference>
<dbReference type="InterPro" id="IPR006612">
    <property type="entry name" value="THAP_Znf"/>
</dbReference>
<reference evidence="8 9" key="1">
    <citation type="submission" date="2024-08" db="EMBL/GenBank/DDBJ databases">
        <authorList>
            <person name="Cucini C."/>
            <person name="Frati F."/>
        </authorList>
    </citation>
    <scope>NUCLEOTIDE SEQUENCE [LARGE SCALE GENOMIC DNA]</scope>
</reference>
<protein>
    <recommendedName>
        <fullName evidence="7">THAP-type domain-containing protein</fullName>
    </recommendedName>
</protein>
<dbReference type="SUPFAM" id="SSF57716">
    <property type="entry name" value="Glucocorticoid receptor-like (DNA-binding domain)"/>
    <property type="match status" value="2"/>
</dbReference>
<feature type="compositionally biased region" description="Pro residues" evidence="6">
    <location>
        <begin position="327"/>
        <end position="337"/>
    </location>
</feature>
<evidence type="ECO:0000256" key="1">
    <source>
        <dbReference type="ARBA" id="ARBA00022723"/>
    </source>
</evidence>
<name>A0ABP1QYI5_9HEXA</name>
<evidence type="ECO:0000256" key="3">
    <source>
        <dbReference type="ARBA" id="ARBA00022833"/>
    </source>
</evidence>
<keyword evidence="1" id="KW-0479">Metal-binding</keyword>
<evidence type="ECO:0000259" key="7">
    <source>
        <dbReference type="PROSITE" id="PS50950"/>
    </source>
</evidence>
<comment type="caution">
    <text evidence="8">The sequence shown here is derived from an EMBL/GenBank/DDBJ whole genome shotgun (WGS) entry which is preliminary data.</text>
</comment>
<keyword evidence="4 5" id="KW-0238">DNA-binding</keyword>
<dbReference type="Pfam" id="PF05485">
    <property type="entry name" value="THAP"/>
    <property type="match status" value="2"/>
</dbReference>
<feature type="domain" description="THAP-type" evidence="7">
    <location>
        <begin position="1"/>
        <end position="96"/>
    </location>
</feature>
<proteinExistence type="predicted"/>